<evidence type="ECO:0000256" key="1">
    <source>
        <dbReference type="ARBA" id="ARBA00004380"/>
    </source>
</evidence>
<evidence type="ECO:0000313" key="7">
    <source>
        <dbReference type="Proteomes" id="UP000269721"/>
    </source>
</evidence>
<keyword evidence="3" id="KW-0813">Transport</keyword>
<name>A0A4P9WNE2_9FUNG</name>
<accession>A0A4P9WNE2</accession>
<evidence type="ECO:0000313" key="6">
    <source>
        <dbReference type="EMBL" id="RKO93208.1"/>
    </source>
</evidence>
<keyword evidence="3" id="KW-0472">Membrane</keyword>
<dbReference type="PANTHER" id="PTHR13027:SF7">
    <property type="entry name" value="VACUOLAR FUSION PROTEIN MON1 HOMOLOG"/>
    <property type="match status" value="1"/>
</dbReference>
<feature type="non-terminal residue" evidence="6">
    <location>
        <position position="1"/>
    </location>
</feature>
<dbReference type="OrthoDB" id="272411at2759"/>
<dbReference type="AlphaFoldDB" id="A0A4P9WNE2"/>
<keyword evidence="3" id="KW-0967">Endosome</keyword>
<protein>
    <recommendedName>
        <fullName evidence="2 3">Vacuolar fusion protein MON1</fullName>
    </recommendedName>
</protein>
<comment type="subcellular location">
    <subcellularLocation>
        <location evidence="3">Endosome</location>
        <location evidence="3">Multivesicular body membrane</location>
        <topology evidence="3">Peripheral membrane protein</topology>
    </subcellularLocation>
    <subcellularLocation>
        <location evidence="1 3">Prevacuolar compartment membrane</location>
        <topology evidence="1 3">Peripheral membrane protein</topology>
    </subcellularLocation>
    <subcellularLocation>
        <location evidence="3">Vacuole membrane</location>
        <topology evidence="3">Peripheral membrane protein</topology>
    </subcellularLocation>
</comment>
<feature type="domain" description="FUZ/MON1/HPS1 second Longin" evidence="4">
    <location>
        <begin position="42"/>
        <end position="113"/>
    </location>
</feature>
<dbReference type="Proteomes" id="UP000269721">
    <property type="component" value="Unassembled WGS sequence"/>
</dbReference>
<evidence type="ECO:0000259" key="5">
    <source>
        <dbReference type="Pfam" id="PF19038"/>
    </source>
</evidence>
<keyword evidence="3" id="KW-0072">Autophagy</keyword>
<proteinExistence type="inferred from homology"/>
<dbReference type="GO" id="GO:0006914">
    <property type="term" value="P:autophagy"/>
    <property type="evidence" value="ECO:0007669"/>
    <property type="project" value="UniProtKB-UniRule"/>
</dbReference>
<keyword evidence="7" id="KW-1185">Reference proteome</keyword>
<feature type="domain" description="FUZ/MON1/HPS1 third Longin" evidence="5">
    <location>
        <begin position="142"/>
        <end position="240"/>
    </location>
</feature>
<sequence>NLLFGMLIAKEKLVTVIRPKRNSLHPSGPSVPKFPSFEPSPTQDIHLVINMISSSTSFQSVESWTPICLPKFNNRAFLHTYISFLGPDLCLVCLSPNKDAFFEMSDYRHRIAQTLEGTNCVEGIDDAIRDDGYNIVDLEVPGLRHFVFKSRNLGQYTVPARSPPYTMERDWQRLLTLYQYAHGKMHQRELPAKTVFQVTEAETVIATLTTTYEAYATFGPLVSKATAASGLHAMTKWARRQRHHDALFITNSPVF</sequence>
<dbReference type="InterPro" id="IPR004353">
    <property type="entry name" value="Mon1"/>
</dbReference>
<reference evidence="7" key="1">
    <citation type="journal article" date="2018" name="Nat. Microbiol.">
        <title>Leveraging single-cell genomics to expand the fungal tree of life.</title>
        <authorList>
            <person name="Ahrendt S.R."/>
            <person name="Quandt C.A."/>
            <person name="Ciobanu D."/>
            <person name="Clum A."/>
            <person name="Salamov A."/>
            <person name="Andreopoulos B."/>
            <person name="Cheng J.F."/>
            <person name="Woyke T."/>
            <person name="Pelin A."/>
            <person name="Henrissat B."/>
            <person name="Reynolds N.K."/>
            <person name="Benny G.L."/>
            <person name="Smith M.E."/>
            <person name="James T.Y."/>
            <person name="Grigoriev I.V."/>
        </authorList>
    </citation>
    <scope>NUCLEOTIDE SEQUENCE [LARGE SCALE GENOMIC DNA]</scope>
</reference>
<dbReference type="GO" id="GO:0035658">
    <property type="term" value="C:Mon1-Ccz1 complex"/>
    <property type="evidence" value="ECO:0007669"/>
    <property type="project" value="TreeGrafter"/>
</dbReference>
<organism evidence="6 7">
    <name type="scientific">Blyttiomyces helicus</name>
    <dbReference type="NCBI Taxonomy" id="388810"/>
    <lineage>
        <taxon>Eukaryota</taxon>
        <taxon>Fungi</taxon>
        <taxon>Fungi incertae sedis</taxon>
        <taxon>Chytridiomycota</taxon>
        <taxon>Chytridiomycota incertae sedis</taxon>
        <taxon>Chytridiomycetes</taxon>
        <taxon>Chytridiomycetes incertae sedis</taxon>
        <taxon>Blyttiomyces</taxon>
    </lineage>
</organism>
<evidence type="ECO:0000256" key="3">
    <source>
        <dbReference type="RuleBase" id="RU367048"/>
    </source>
</evidence>
<evidence type="ECO:0000256" key="2">
    <source>
        <dbReference type="ARBA" id="ARBA00018132"/>
    </source>
</evidence>
<evidence type="ECO:0000259" key="4">
    <source>
        <dbReference type="Pfam" id="PF19037"/>
    </source>
</evidence>
<dbReference type="PRINTS" id="PR01546">
    <property type="entry name" value="YEAST73DUF"/>
</dbReference>
<dbReference type="GO" id="GO:0016192">
    <property type="term" value="P:vesicle-mediated transport"/>
    <property type="evidence" value="ECO:0007669"/>
    <property type="project" value="InterPro"/>
</dbReference>
<gene>
    <name evidence="6" type="ORF">BDK51DRAFT_31982</name>
</gene>
<dbReference type="GO" id="GO:0000329">
    <property type="term" value="C:fungal-type vacuole membrane"/>
    <property type="evidence" value="ECO:0007669"/>
    <property type="project" value="TreeGrafter"/>
</dbReference>
<dbReference type="Pfam" id="PF19038">
    <property type="entry name" value="Fuz_longin_3"/>
    <property type="match status" value="1"/>
</dbReference>
<keyword evidence="3" id="KW-0653">Protein transport</keyword>
<dbReference type="PANTHER" id="PTHR13027">
    <property type="entry name" value="SAND PROTEIN-RELATED"/>
    <property type="match status" value="1"/>
</dbReference>
<comment type="function">
    <text evidence="3">Required for multiple vacuole delivery pathways including the cytoplasm to vacuole transport (Cvt), autophagy, pexophagy and endocytosis.</text>
</comment>
<dbReference type="InterPro" id="IPR043971">
    <property type="entry name" value="FUZ/MON1/HPS1_longin_2"/>
</dbReference>
<dbReference type="InterPro" id="IPR043970">
    <property type="entry name" value="FUZ/MON1/HPS1_longin_3"/>
</dbReference>
<dbReference type="Pfam" id="PF19037">
    <property type="entry name" value="Fuz_longin_2"/>
    <property type="match status" value="1"/>
</dbReference>
<dbReference type="GO" id="GO:0006623">
    <property type="term" value="P:protein targeting to vacuole"/>
    <property type="evidence" value="ECO:0007669"/>
    <property type="project" value="UniProtKB-UniRule"/>
</dbReference>
<dbReference type="EMBL" id="KZ994332">
    <property type="protein sequence ID" value="RKO93208.1"/>
    <property type="molecule type" value="Genomic_DNA"/>
</dbReference>
<comment type="similarity">
    <text evidence="3">Belongs to the MON1/SAND family.</text>
</comment>
<dbReference type="GO" id="GO:0032585">
    <property type="term" value="C:multivesicular body membrane"/>
    <property type="evidence" value="ECO:0007669"/>
    <property type="project" value="UniProtKB-SubCell"/>
</dbReference>
<keyword evidence="3" id="KW-0926">Vacuole</keyword>